<sequence length="1198" mass="129145">MPENPNQQPEGAETEEGSVALAPAVIPRQDTPDAPTEEDLPAPAAAPPDYFDFIPNFANSPLPVVVGGVVQTGTGMRKFIDRLPGFGPANADDLGNYIPVAVPDTITYPGSDYYEIGIQQYTQQLHRDLPATRLRGYKQLNNGTDAQGHNTIAPPARPYYGGPVIMTRRNRPVRVKLVNQLPTGNLFLPVDITIGGAGTGPLSPTELYTQNRAIVHLHGGETQWISDGTPLQWFTPAAQVTSYPRGASYANVPDMPDPGPGAMTFYYPNQQSARMLWFHDHTEGITHLTPYSGQISTYFISDPVEQQMITDGVIPADYTELVFQDKTFVPDPTQLAAQDPTWDTANWGGKGSLWFPHVYMPNQNPYNDTGINVMGRWDYGPWFWPPFTGIEHGPVPNPYYDPVNRPWEPPLQPDTPTPSVVPESFADTVLVNGVPYPTLQVQPKAYRFRILNACNDRFLNLQLYYAASNGTMWNPDGTLADGAAGEVTMVEACPNPDFPPTWPTDGREGGVPDPASVGPDWIQIGNEGGFLPGVAIVPPQPINYQYDRRSATVLNVTDHSLLLGPAERADVIVDFSSAPPGSKIILYQDCPAPIPGFDPRYDYYTDDPDRTDAGGAPSTLPGYGPNTRTLLQFQVSGTPAAPFDLAKLEARLPQAYGQSQPKPIVPEIAYNVPFGLNVTHNTYASIQATDLTFVPVGGVTPVTLDLQPKAIVEDFDPVYGRMNTNLGVELPKTSAFIQTTIPLPYINPPTEILRMSNLATPVGSPGDGTQLWKVTHNGVDTHAIHFHYFNVQLVNRVGWDGVYSPPDPNELGWKDTVRMNPLEDVIVAMRPALPANPPFKVGDSVRLLDPTQVPGTTNGFAQIDPATGDPAVVTNVPYNFGWEYVWHCHMVDHEDFDMMRPIVIQVSPAPPTGLTATASPGSVSVPPSIVLRWTNNATLPAATNVLLQRATDANFSTGLISFNLPAGATTFTDTTAVPGVTYYYRVRAENSASYSAWTATASASVSLAAPTGLVATVPTGTPLRVVLNWTNNSYATGVQVQRATNPTFTAGLVTVSLGVTNTYTDTTVSANTVYYYRVRTSYLGAFSPFSNVATATTPAVPAVPTNLQGTAVAAAGNTATITVTWSESAGSVVTGFTLQRATDAAFTANLITFNLSAASRSFVDTGRARNTTYYYRIAAINAAGSSGFTSAIAVKTPA</sequence>
<name>A0ABV6P668_9ACTN</name>
<dbReference type="SUPFAM" id="SSF49265">
    <property type="entry name" value="Fibronectin type III"/>
    <property type="match status" value="2"/>
</dbReference>
<organism evidence="6 7">
    <name type="scientific">Plantactinospora siamensis</name>
    <dbReference type="NCBI Taxonomy" id="555372"/>
    <lineage>
        <taxon>Bacteria</taxon>
        <taxon>Bacillati</taxon>
        <taxon>Actinomycetota</taxon>
        <taxon>Actinomycetes</taxon>
        <taxon>Micromonosporales</taxon>
        <taxon>Micromonosporaceae</taxon>
        <taxon>Plantactinospora</taxon>
    </lineage>
</organism>
<feature type="domain" description="Fibronectin type-III" evidence="5">
    <location>
        <begin position="1009"/>
        <end position="1100"/>
    </location>
</feature>
<dbReference type="InterPro" id="IPR008972">
    <property type="entry name" value="Cupredoxin"/>
</dbReference>
<keyword evidence="7" id="KW-1185">Reference proteome</keyword>
<evidence type="ECO:0000313" key="7">
    <source>
        <dbReference type="Proteomes" id="UP001589894"/>
    </source>
</evidence>
<protein>
    <recommendedName>
        <fullName evidence="5">Fibronectin type-III domain-containing protein</fullName>
    </recommendedName>
</protein>
<dbReference type="SUPFAM" id="SSF49503">
    <property type="entry name" value="Cupredoxins"/>
    <property type="match status" value="3"/>
</dbReference>
<proteinExistence type="inferred from homology"/>
<feature type="domain" description="Fibronectin type-III" evidence="5">
    <location>
        <begin position="1103"/>
        <end position="1198"/>
    </location>
</feature>
<dbReference type="RefSeq" id="WP_377344026.1">
    <property type="nucleotide sequence ID" value="NZ_JBHLUE010000034.1"/>
</dbReference>
<dbReference type="EMBL" id="JBHLUE010000034">
    <property type="protein sequence ID" value="MFC0568513.1"/>
    <property type="molecule type" value="Genomic_DNA"/>
</dbReference>
<keyword evidence="3" id="KW-0624">Polysaccharide degradation</keyword>
<feature type="region of interest" description="Disordered" evidence="4">
    <location>
        <begin position="1"/>
        <end position="47"/>
    </location>
</feature>
<dbReference type="PANTHER" id="PTHR48267">
    <property type="entry name" value="CUPREDOXIN SUPERFAMILY PROTEIN"/>
    <property type="match status" value="1"/>
</dbReference>
<dbReference type="Gene3D" id="2.60.40.10">
    <property type="entry name" value="Immunoglobulins"/>
    <property type="match status" value="3"/>
</dbReference>
<evidence type="ECO:0000313" key="6">
    <source>
        <dbReference type="EMBL" id="MFC0568513.1"/>
    </source>
</evidence>
<dbReference type="CDD" id="cd13844">
    <property type="entry name" value="CuRO_1_BOD_CotA_like"/>
    <property type="match status" value="1"/>
</dbReference>
<evidence type="ECO:0000259" key="5">
    <source>
        <dbReference type="PROSITE" id="PS50853"/>
    </source>
</evidence>
<accession>A0ABV6P668</accession>
<evidence type="ECO:0000256" key="2">
    <source>
        <dbReference type="ARBA" id="ARBA00023295"/>
    </source>
</evidence>
<feature type="domain" description="Fibronectin type-III" evidence="5">
    <location>
        <begin position="910"/>
        <end position="1008"/>
    </location>
</feature>
<dbReference type="InterPro" id="IPR003961">
    <property type="entry name" value="FN3_dom"/>
</dbReference>
<comment type="caution">
    <text evidence="6">The sequence shown here is derived from an EMBL/GenBank/DDBJ whole genome shotgun (WGS) entry which is preliminary data.</text>
</comment>
<dbReference type="InterPro" id="IPR036116">
    <property type="entry name" value="FN3_sf"/>
</dbReference>
<evidence type="ECO:0000256" key="1">
    <source>
        <dbReference type="ARBA" id="ARBA00010609"/>
    </source>
</evidence>
<dbReference type="Gene3D" id="2.60.40.420">
    <property type="entry name" value="Cupredoxins - blue copper proteins"/>
    <property type="match status" value="3"/>
</dbReference>
<gene>
    <name evidence="6" type="ORF">ACFFHU_30815</name>
</gene>
<dbReference type="InterPro" id="IPR013783">
    <property type="entry name" value="Ig-like_fold"/>
</dbReference>
<dbReference type="InterPro" id="IPR045087">
    <property type="entry name" value="Cu-oxidase_fam"/>
</dbReference>
<dbReference type="PANTHER" id="PTHR48267:SF1">
    <property type="entry name" value="BILIRUBIN OXIDASE"/>
    <property type="match status" value="1"/>
</dbReference>
<evidence type="ECO:0000256" key="3">
    <source>
        <dbReference type="ARBA" id="ARBA00023326"/>
    </source>
</evidence>
<reference evidence="6 7" key="1">
    <citation type="submission" date="2024-09" db="EMBL/GenBank/DDBJ databases">
        <authorList>
            <person name="Sun Q."/>
            <person name="Mori K."/>
        </authorList>
    </citation>
    <scope>NUCLEOTIDE SEQUENCE [LARGE SCALE GENOMIC DNA]</scope>
    <source>
        <strain evidence="6 7">TBRC 2205</strain>
    </source>
</reference>
<dbReference type="Proteomes" id="UP001589894">
    <property type="component" value="Unassembled WGS sequence"/>
</dbReference>
<dbReference type="PROSITE" id="PS50853">
    <property type="entry name" value="FN3"/>
    <property type="match status" value="3"/>
</dbReference>
<dbReference type="CDD" id="cd00063">
    <property type="entry name" value="FN3"/>
    <property type="match status" value="3"/>
</dbReference>
<keyword evidence="2" id="KW-0326">Glycosidase</keyword>
<dbReference type="SMART" id="SM00060">
    <property type="entry name" value="FN3"/>
    <property type="match status" value="3"/>
</dbReference>
<comment type="similarity">
    <text evidence="1">Belongs to the multicopper oxidase family.</text>
</comment>
<evidence type="ECO:0000256" key="4">
    <source>
        <dbReference type="SAM" id="MobiDB-lite"/>
    </source>
</evidence>
<keyword evidence="3" id="KW-0119">Carbohydrate metabolism</keyword>
<keyword evidence="2" id="KW-0378">Hydrolase</keyword>